<dbReference type="RefSeq" id="WP_379819588.1">
    <property type="nucleotide sequence ID" value="NZ_JBHUMD010000004.1"/>
</dbReference>
<organism evidence="2 3">
    <name type="scientific">Flavobacterium suzhouense</name>
    <dbReference type="NCBI Taxonomy" id="1529638"/>
    <lineage>
        <taxon>Bacteria</taxon>
        <taxon>Pseudomonadati</taxon>
        <taxon>Bacteroidota</taxon>
        <taxon>Flavobacteriia</taxon>
        <taxon>Flavobacteriales</taxon>
        <taxon>Flavobacteriaceae</taxon>
        <taxon>Flavobacterium</taxon>
    </lineage>
</organism>
<gene>
    <name evidence="2" type="ORF">ACFSR3_02535</name>
</gene>
<evidence type="ECO:0000256" key="1">
    <source>
        <dbReference type="SAM" id="Phobius"/>
    </source>
</evidence>
<feature type="transmembrane region" description="Helical" evidence="1">
    <location>
        <begin position="190"/>
        <end position="206"/>
    </location>
</feature>
<sequence length="262" mass="29515">MTQTETQFWNKLKSFQLDEADAALTFSQRLARENGWNKEYTHRVIEEYKKFIFLCCTSPTSVTPSDPVDQAWHLHLTYTKSYWSNLCKNTLEREIHHNPTKGGKEEQQKFNNLYTELHQIYFEKFGTNPPPDIWHDNNTRFSDINFQRVNLNNYWLLKKPRLSRLYPPGLLLQLFVFAISTLMIQATGNGFILVLFVIGFIIAFVNRNNNNGKGGNNRTDGSGCSSFSCTSGEGHSGCSTHHGDSGCSSSGCSGCGSGCGGD</sequence>
<keyword evidence="1" id="KW-1133">Transmembrane helix</keyword>
<keyword evidence="3" id="KW-1185">Reference proteome</keyword>
<name>A0ABW5NSA0_9FLAO</name>
<feature type="transmembrane region" description="Helical" evidence="1">
    <location>
        <begin position="165"/>
        <end position="184"/>
    </location>
</feature>
<keyword evidence="1" id="KW-0812">Transmembrane</keyword>
<proteinExistence type="predicted"/>
<dbReference type="Proteomes" id="UP001597480">
    <property type="component" value="Unassembled WGS sequence"/>
</dbReference>
<comment type="caution">
    <text evidence="2">The sequence shown here is derived from an EMBL/GenBank/DDBJ whole genome shotgun (WGS) entry which is preliminary data.</text>
</comment>
<protein>
    <submittedName>
        <fullName evidence="2">Glycine-rich domain-containing protein</fullName>
    </submittedName>
</protein>
<evidence type="ECO:0000313" key="2">
    <source>
        <dbReference type="EMBL" id="MFD2600923.1"/>
    </source>
</evidence>
<reference evidence="3" key="1">
    <citation type="journal article" date="2019" name="Int. J. Syst. Evol. Microbiol.">
        <title>The Global Catalogue of Microorganisms (GCM) 10K type strain sequencing project: providing services to taxonomists for standard genome sequencing and annotation.</title>
        <authorList>
            <consortium name="The Broad Institute Genomics Platform"/>
            <consortium name="The Broad Institute Genome Sequencing Center for Infectious Disease"/>
            <person name="Wu L."/>
            <person name="Ma J."/>
        </authorList>
    </citation>
    <scope>NUCLEOTIDE SEQUENCE [LARGE SCALE GENOMIC DNA]</scope>
    <source>
        <strain evidence="3">KCTC 42107</strain>
    </source>
</reference>
<accession>A0ABW5NSA0</accession>
<keyword evidence="1" id="KW-0472">Membrane</keyword>
<dbReference type="EMBL" id="JBHUMD010000004">
    <property type="protein sequence ID" value="MFD2600923.1"/>
    <property type="molecule type" value="Genomic_DNA"/>
</dbReference>
<evidence type="ECO:0000313" key="3">
    <source>
        <dbReference type="Proteomes" id="UP001597480"/>
    </source>
</evidence>